<dbReference type="PANTHER" id="PTHR46674:SF1">
    <property type="entry name" value="INACTIVE PEPTIDYL-PROLYL CIS-TRANS ISOMERASE FKBP6"/>
    <property type="match status" value="1"/>
</dbReference>
<evidence type="ECO:0000256" key="1">
    <source>
        <dbReference type="ARBA" id="ARBA00009648"/>
    </source>
</evidence>
<evidence type="ECO:0000256" key="2">
    <source>
        <dbReference type="ARBA" id="ARBA00022737"/>
    </source>
</evidence>
<keyword evidence="4" id="KW-0413">Isomerase</keyword>
<reference evidence="8" key="1">
    <citation type="submission" date="2025-08" db="UniProtKB">
        <authorList>
            <consortium name="RefSeq"/>
        </authorList>
    </citation>
    <scope>IDENTIFICATION</scope>
</reference>
<dbReference type="PROSITE" id="PS50059">
    <property type="entry name" value="FKBP_PPIASE"/>
    <property type="match status" value="1"/>
</dbReference>
<gene>
    <name evidence="8" type="primary">LOC113501487</name>
</gene>
<evidence type="ECO:0000259" key="6">
    <source>
        <dbReference type="PROSITE" id="PS50059"/>
    </source>
</evidence>
<dbReference type="GO" id="GO:0003755">
    <property type="term" value="F:peptidyl-prolyl cis-trans isomerase activity"/>
    <property type="evidence" value="ECO:0007669"/>
    <property type="project" value="UniProtKB-KW"/>
</dbReference>
<dbReference type="GO" id="GO:0007283">
    <property type="term" value="P:spermatogenesis"/>
    <property type="evidence" value="ECO:0007669"/>
    <property type="project" value="TreeGrafter"/>
</dbReference>
<dbReference type="InterPro" id="IPR001179">
    <property type="entry name" value="PPIase_FKBP_dom"/>
</dbReference>
<dbReference type="PANTHER" id="PTHR46674">
    <property type="entry name" value="INACTIVE PEPTIDYL-PROLYL CIS-TRANS ISOMERASE FKBP6"/>
    <property type="match status" value="1"/>
</dbReference>
<dbReference type="InterPro" id="IPR042282">
    <property type="entry name" value="FKBP6/shu"/>
</dbReference>
<dbReference type="InterPro" id="IPR046357">
    <property type="entry name" value="PPIase_dom_sf"/>
</dbReference>
<dbReference type="SUPFAM" id="SSF54534">
    <property type="entry name" value="FKBP-like"/>
    <property type="match status" value="1"/>
</dbReference>
<feature type="repeat" description="TPR" evidence="5">
    <location>
        <begin position="285"/>
        <end position="318"/>
    </location>
</feature>
<dbReference type="Gene3D" id="3.10.50.40">
    <property type="match status" value="1"/>
</dbReference>
<name>A0A7E5WCK8_TRINI</name>
<dbReference type="PROSITE" id="PS50005">
    <property type="entry name" value="TPR"/>
    <property type="match status" value="1"/>
</dbReference>
<dbReference type="InterPro" id="IPR019734">
    <property type="entry name" value="TPR_rpt"/>
</dbReference>
<dbReference type="Gene3D" id="1.25.40.10">
    <property type="entry name" value="Tetratricopeptide repeat domain"/>
    <property type="match status" value="1"/>
</dbReference>
<evidence type="ECO:0000256" key="3">
    <source>
        <dbReference type="ARBA" id="ARBA00022803"/>
    </source>
</evidence>
<dbReference type="SUPFAM" id="SSF48452">
    <property type="entry name" value="TPR-like"/>
    <property type="match status" value="1"/>
</dbReference>
<organism evidence="7 8">
    <name type="scientific">Trichoplusia ni</name>
    <name type="common">Cabbage looper</name>
    <dbReference type="NCBI Taxonomy" id="7111"/>
    <lineage>
        <taxon>Eukaryota</taxon>
        <taxon>Metazoa</taxon>
        <taxon>Ecdysozoa</taxon>
        <taxon>Arthropoda</taxon>
        <taxon>Hexapoda</taxon>
        <taxon>Insecta</taxon>
        <taxon>Pterygota</taxon>
        <taxon>Neoptera</taxon>
        <taxon>Endopterygota</taxon>
        <taxon>Lepidoptera</taxon>
        <taxon>Glossata</taxon>
        <taxon>Ditrysia</taxon>
        <taxon>Noctuoidea</taxon>
        <taxon>Noctuidae</taxon>
        <taxon>Plusiinae</taxon>
        <taxon>Trichoplusia</taxon>
    </lineage>
</organism>
<dbReference type="EC" id="5.2.1.8" evidence="4"/>
<dbReference type="GO" id="GO:0051879">
    <property type="term" value="F:Hsp90 protein binding"/>
    <property type="evidence" value="ECO:0007669"/>
    <property type="project" value="TreeGrafter"/>
</dbReference>
<evidence type="ECO:0000256" key="5">
    <source>
        <dbReference type="PROSITE-ProRule" id="PRU00339"/>
    </source>
</evidence>
<dbReference type="OrthoDB" id="8116123at2759"/>
<dbReference type="InterPro" id="IPR011990">
    <property type="entry name" value="TPR-like_helical_dom_sf"/>
</dbReference>
<dbReference type="GO" id="GO:0005737">
    <property type="term" value="C:cytoplasm"/>
    <property type="evidence" value="ECO:0007669"/>
    <property type="project" value="TreeGrafter"/>
</dbReference>
<dbReference type="InParanoid" id="A0A7E5WCK8"/>
<dbReference type="Pfam" id="PF00254">
    <property type="entry name" value="FKBP_C"/>
    <property type="match status" value="1"/>
</dbReference>
<dbReference type="GO" id="GO:0034587">
    <property type="term" value="P:piRNA processing"/>
    <property type="evidence" value="ECO:0007669"/>
    <property type="project" value="TreeGrafter"/>
</dbReference>
<accession>A0A7E5WCK8</accession>
<dbReference type="AlphaFoldDB" id="A0A7E5WCK8"/>
<evidence type="ECO:0000313" key="8">
    <source>
        <dbReference type="RefSeq" id="XP_026738458.1"/>
    </source>
</evidence>
<proteinExistence type="inferred from homology"/>
<keyword evidence="7" id="KW-1185">Reference proteome</keyword>
<evidence type="ECO:0000313" key="7">
    <source>
        <dbReference type="Proteomes" id="UP000322000"/>
    </source>
</evidence>
<comment type="catalytic activity">
    <reaction evidence="4">
        <text>[protein]-peptidylproline (omega=180) = [protein]-peptidylproline (omega=0)</text>
        <dbReference type="Rhea" id="RHEA:16237"/>
        <dbReference type="Rhea" id="RHEA-COMP:10747"/>
        <dbReference type="Rhea" id="RHEA-COMP:10748"/>
        <dbReference type="ChEBI" id="CHEBI:83833"/>
        <dbReference type="ChEBI" id="CHEBI:83834"/>
        <dbReference type="EC" id="5.2.1.8"/>
    </reaction>
</comment>
<protein>
    <recommendedName>
        <fullName evidence="4">peptidylprolyl isomerase</fullName>
        <ecNumber evidence="4">5.2.1.8</ecNumber>
    </recommendedName>
</protein>
<evidence type="ECO:0000256" key="4">
    <source>
        <dbReference type="PROSITE-ProRule" id="PRU00277"/>
    </source>
</evidence>
<dbReference type="FunCoup" id="A0A7E5WCK8">
    <property type="interactions" value="108"/>
</dbReference>
<keyword evidence="2" id="KW-0677">Repeat</keyword>
<sequence>MSTKSLSFMVENGLNLRDIVTTGSILHINQDSDEVDLKSEGHADIPVDTLGQPVPSFAGLSELLVAINDTRYVKKKIIEEGGGFALHAGCTVSIAFSGYWENEPKPFDMVSVDKPMVVDLKDNGLLPGLQMAVESMLVGETSVFLLTYQVMYGEMGIPPRIKPKADCVFYIKVVKSILSPKEGKIDFSEPNMFQRVHHEVKKLYSSGTTLFKTNNYMAATQMFKKAVNMLHRCRLADEEEEKVQEKLLIKLYINLAICYNKVNKPLMACTACNELNRLKSLWNNGKVLFQNAKALRTIGAYESAEKRLKKAMSLHPDSKEMKEEYELLQKTWKASIEAKTNAEKAKKAVTGLISDEFKQEVDELISNFKRNEKYQLVLPSHFNSEELEYLKEVCIRENLFFNKFDRGEIPDYEESQSDTGTELKYVLYKLHE</sequence>
<dbReference type="GeneID" id="113501487"/>
<keyword evidence="3 5" id="KW-0802">TPR repeat</keyword>
<feature type="domain" description="PPIase FKBP-type" evidence="6">
    <location>
        <begin position="89"/>
        <end position="177"/>
    </location>
</feature>
<dbReference type="RefSeq" id="XP_026738458.1">
    <property type="nucleotide sequence ID" value="XM_026882657.1"/>
</dbReference>
<dbReference type="KEGG" id="tnl:113501487"/>
<comment type="similarity">
    <text evidence="1">Belongs to the FKBP6 family.</text>
</comment>
<dbReference type="Proteomes" id="UP000322000">
    <property type="component" value="Chromosome 15"/>
</dbReference>
<keyword evidence="4" id="KW-0697">Rotamase</keyword>